<comment type="subunit">
    <text evidence="4">Interacts with 100S ribosomes.</text>
</comment>
<evidence type="ECO:0000256" key="2">
    <source>
        <dbReference type="ARBA" id="ARBA00038695"/>
    </source>
</evidence>
<evidence type="ECO:0000313" key="7">
    <source>
        <dbReference type="Proteomes" id="UP001069802"/>
    </source>
</evidence>
<dbReference type="InterPro" id="IPR034694">
    <property type="entry name" value="HPF_long/plastid"/>
</dbReference>
<dbReference type="Gene3D" id="3.30.160.100">
    <property type="entry name" value="Ribosome hibernation promotion factor-like"/>
    <property type="match status" value="1"/>
</dbReference>
<dbReference type="SUPFAM" id="SSF69754">
    <property type="entry name" value="Ribosome binding protein Y (YfiA homologue)"/>
    <property type="match status" value="1"/>
</dbReference>
<comment type="function">
    <text evidence="4">Required for dimerization of active 70S ribosomes into 100S ribosomes in stationary phase; 100S ribosomes are translationally inactive and sometimes present during exponential growth.</text>
</comment>
<keyword evidence="4" id="KW-0963">Cytoplasm</keyword>
<reference evidence="6" key="1">
    <citation type="submission" date="2022-12" db="EMBL/GenBank/DDBJ databases">
        <title>Bacterial isolates from different developmental stages of Nematostella vectensis.</title>
        <authorList>
            <person name="Fraune S."/>
        </authorList>
    </citation>
    <scope>NUCLEOTIDE SEQUENCE</scope>
    <source>
        <strain evidence="6">G21630-S1</strain>
    </source>
</reference>
<dbReference type="InterPro" id="IPR003489">
    <property type="entry name" value="RHF/RaiA"/>
</dbReference>
<dbReference type="RefSeq" id="WP_269423683.1">
    <property type="nucleotide sequence ID" value="NZ_JAPWGY010000003.1"/>
</dbReference>
<name>A0ABT4LKP9_9PROT</name>
<dbReference type="InterPro" id="IPR032528">
    <property type="entry name" value="Ribosom_S30AE_C"/>
</dbReference>
<dbReference type="HAMAP" id="MF_00839">
    <property type="entry name" value="HPF"/>
    <property type="match status" value="1"/>
</dbReference>
<accession>A0ABT4LKP9</accession>
<organism evidence="6 7">
    <name type="scientific">Kiloniella laminariae</name>
    <dbReference type="NCBI Taxonomy" id="454162"/>
    <lineage>
        <taxon>Bacteria</taxon>
        <taxon>Pseudomonadati</taxon>
        <taxon>Pseudomonadota</taxon>
        <taxon>Alphaproteobacteria</taxon>
        <taxon>Rhodospirillales</taxon>
        <taxon>Kiloniellaceae</taxon>
        <taxon>Kiloniella</taxon>
    </lineage>
</organism>
<evidence type="ECO:0000256" key="3">
    <source>
        <dbReference type="ARBA" id="ARBA00041148"/>
    </source>
</evidence>
<dbReference type="Gene3D" id="3.30.505.50">
    <property type="entry name" value="Sigma 54 modulation/S30EA ribosomal protein, C-terminal domain"/>
    <property type="match status" value="1"/>
</dbReference>
<evidence type="ECO:0000256" key="1">
    <source>
        <dbReference type="ARBA" id="ARBA00022845"/>
    </source>
</evidence>
<keyword evidence="7" id="KW-1185">Reference proteome</keyword>
<evidence type="ECO:0000259" key="5">
    <source>
        <dbReference type="Pfam" id="PF16321"/>
    </source>
</evidence>
<dbReference type="InterPro" id="IPR050574">
    <property type="entry name" value="HPF/YfiA_ribosome-assoc"/>
</dbReference>
<keyword evidence="1 4" id="KW-0810">Translation regulation</keyword>
<dbReference type="NCBIfam" id="TIGR00741">
    <property type="entry name" value="yfiA"/>
    <property type="match status" value="1"/>
</dbReference>
<comment type="similarity">
    <text evidence="4">Belongs to the HPF/YfiA ribosome-associated protein family. Long HPF subfamily.</text>
</comment>
<comment type="subcellular location">
    <subcellularLocation>
        <location evidence="4">Cytoplasm</location>
    </subcellularLocation>
</comment>
<dbReference type="Pfam" id="PF16321">
    <property type="entry name" value="Ribosom_S30AE_C"/>
    <property type="match status" value="1"/>
</dbReference>
<gene>
    <name evidence="6" type="primary">raiA</name>
    <name evidence="4" type="synonym">hpf</name>
    <name evidence="6" type="ORF">O4H49_12150</name>
</gene>
<feature type="domain" description="Sigma 54 modulation/S30EA ribosomal protein C-terminal" evidence="5">
    <location>
        <begin position="134"/>
        <end position="187"/>
    </location>
</feature>
<comment type="subunit">
    <text evidence="2">Associates exclusively with 100S ribosomes, which are dimers of 70S ribosomes.</text>
</comment>
<evidence type="ECO:0000256" key="4">
    <source>
        <dbReference type="HAMAP-Rule" id="MF_00839"/>
    </source>
</evidence>
<dbReference type="PANTHER" id="PTHR33231">
    <property type="entry name" value="30S RIBOSOMAL PROTEIN"/>
    <property type="match status" value="1"/>
</dbReference>
<dbReference type="EMBL" id="JAPWGY010000003">
    <property type="protein sequence ID" value="MCZ4281535.1"/>
    <property type="molecule type" value="Genomic_DNA"/>
</dbReference>
<dbReference type="CDD" id="cd00552">
    <property type="entry name" value="RaiA"/>
    <property type="match status" value="1"/>
</dbReference>
<dbReference type="PANTHER" id="PTHR33231:SF1">
    <property type="entry name" value="30S RIBOSOMAL PROTEIN"/>
    <property type="match status" value="1"/>
</dbReference>
<dbReference type="Pfam" id="PF02482">
    <property type="entry name" value="Ribosomal_S30AE"/>
    <property type="match status" value="1"/>
</dbReference>
<protein>
    <recommendedName>
        <fullName evidence="3 4">Ribosome hibernation promoting factor</fullName>
        <shortName evidence="4">HPF</shortName>
    </recommendedName>
</protein>
<dbReference type="Proteomes" id="UP001069802">
    <property type="component" value="Unassembled WGS sequence"/>
</dbReference>
<evidence type="ECO:0000313" key="6">
    <source>
        <dbReference type="EMBL" id="MCZ4281535.1"/>
    </source>
</evidence>
<dbReference type="InterPro" id="IPR036567">
    <property type="entry name" value="RHF-like"/>
</dbReference>
<proteinExistence type="inferred from homology"/>
<sequence>MQLSVKGKQLDVGDALRTHIEENLSSTLDKYFGDAIDVNVTLSKNAYLYRATIVAHVGKNIRLEANGEAGEPYPAFDLAAERLSKRLRRHKRKLRDDHAEGGKEATHAQHYILSGEHDEDQDDAVDAVNNDDNSPLIVAEMPTEIPTLTAGLAVMRMDLEDLPAMMFRNSKHGGLNMIYRRSDGNIGWVDPTKSQGN</sequence>
<comment type="caution">
    <text evidence="6">The sequence shown here is derived from an EMBL/GenBank/DDBJ whole genome shotgun (WGS) entry which is preliminary data.</text>
</comment>
<dbReference type="InterPro" id="IPR038416">
    <property type="entry name" value="Ribosom_S30AE_C_sf"/>
</dbReference>